<evidence type="ECO:0000313" key="3">
    <source>
        <dbReference type="EMBL" id="NBH62719.1"/>
    </source>
</evidence>
<keyword evidence="1" id="KW-1133">Transmembrane helix</keyword>
<evidence type="ECO:0000313" key="4">
    <source>
        <dbReference type="Proteomes" id="UP000446866"/>
    </source>
</evidence>
<proteinExistence type="predicted"/>
<evidence type="ECO:0000256" key="1">
    <source>
        <dbReference type="SAM" id="Phobius"/>
    </source>
</evidence>
<feature type="domain" description="Penicillin-binding protein transpeptidase" evidence="2">
    <location>
        <begin position="147"/>
        <end position="437"/>
    </location>
</feature>
<comment type="caution">
    <text evidence="3">The sequence shown here is derived from an EMBL/GenBank/DDBJ whole genome shotgun (WGS) entry which is preliminary data.</text>
</comment>
<dbReference type="GO" id="GO:0071972">
    <property type="term" value="F:peptidoglycan L,D-transpeptidase activity"/>
    <property type="evidence" value="ECO:0007669"/>
    <property type="project" value="TreeGrafter"/>
</dbReference>
<gene>
    <name evidence="3" type="ORF">D0435_13775</name>
</gene>
<keyword evidence="4" id="KW-1185">Reference proteome</keyword>
<protein>
    <submittedName>
        <fullName evidence="3">Penicillin-binding protein</fullName>
    </submittedName>
</protein>
<dbReference type="GO" id="GO:0071555">
    <property type="term" value="P:cell wall organization"/>
    <property type="evidence" value="ECO:0007669"/>
    <property type="project" value="TreeGrafter"/>
</dbReference>
<organism evidence="3 4">
    <name type="scientific">Anaerotruncus colihominis</name>
    <dbReference type="NCBI Taxonomy" id="169435"/>
    <lineage>
        <taxon>Bacteria</taxon>
        <taxon>Bacillati</taxon>
        <taxon>Bacillota</taxon>
        <taxon>Clostridia</taxon>
        <taxon>Eubacteriales</taxon>
        <taxon>Oscillospiraceae</taxon>
        <taxon>Anaerotruncus</taxon>
    </lineage>
</organism>
<dbReference type="GO" id="GO:0005886">
    <property type="term" value="C:plasma membrane"/>
    <property type="evidence" value="ECO:0007669"/>
    <property type="project" value="TreeGrafter"/>
</dbReference>
<dbReference type="RefSeq" id="WP_160203004.1">
    <property type="nucleotide sequence ID" value="NZ_QXWK01000032.1"/>
</dbReference>
<feature type="transmembrane region" description="Helical" evidence="1">
    <location>
        <begin position="9"/>
        <end position="30"/>
    </location>
</feature>
<dbReference type="EMBL" id="QXWK01000032">
    <property type="protein sequence ID" value="NBH62719.1"/>
    <property type="molecule type" value="Genomic_DNA"/>
</dbReference>
<reference evidence="3 4" key="1">
    <citation type="submission" date="2018-08" db="EMBL/GenBank/DDBJ databases">
        <title>Murine metabolic-syndrome-specific gut microbial biobank.</title>
        <authorList>
            <person name="Liu C."/>
        </authorList>
    </citation>
    <scope>NUCLEOTIDE SEQUENCE [LARGE SCALE GENOMIC DNA]</scope>
    <source>
        <strain evidence="3 4">28</strain>
    </source>
</reference>
<keyword evidence="1" id="KW-0472">Membrane</keyword>
<dbReference type="GO" id="GO:0008658">
    <property type="term" value="F:penicillin binding"/>
    <property type="evidence" value="ECO:0007669"/>
    <property type="project" value="InterPro"/>
</dbReference>
<keyword evidence="1" id="KW-0812">Transmembrane</keyword>
<dbReference type="InterPro" id="IPR050515">
    <property type="entry name" value="Beta-lactam/transpept"/>
</dbReference>
<dbReference type="PANTHER" id="PTHR30627">
    <property type="entry name" value="PEPTIDOGLYCAN D,D-TRANSPEPTIDASE"/>
    <property type="match status" value="1"/>
</dbReference>
<dbReference type="Gene3D" id="3.40.710.10">
    <property type="entry name" value="DD-peptidase/beta-lactamase superfamily"/>
    <property type="match status" value="1"/>
</dbReference>
<dbReference type="AlphaFoldDB" id="A0A845QLN8"/>
<name>A0A845QLN8_9FIRM</name>
<sequence>MKKLEQRGIICLALAAALFLGICIFIFKFVTDGGEWATFYANQHVYYEGRLAIGKVYDANDTILVENTKNGMKYNDDELTRRATLHAVGDMDGNIATAAQSAFRDKIVGYSLLTGTYSITGNGNDLKLSIDAEVSKAAYNALNGRNGTVGVYNYETGEIICMVSSPGFDPANPPEIAADDTSGVYLNKFLSSNLIPGSIFKLVTCAAAIENVSGLEDWSYTCSGVSYIRDEAITCTQAHGTVDFEGALAKSCNCAFADLSQRIGGTVMASYTKKLGLLDSYDIDGIHNAKGSFEFPKNDDLSLAWAGIGQYNDELNPCSMLVYMSAIARDGVGTVPRILYTNFPSGEDTERMIDESTAEKLRSMMKNNVVSNYGESNFPGLDIYAKSGTAEMYGSEPNAWFTGFIKNEGHPYAFIVCVENGGYGSSVAGPVANQVLQAVVNRD</sequence>
<dbReference type="PANTHER" id="PTHR30627:SF24">
    <property type="entry name" value="PENICILLIN-BINDING PROTEIN 4B"/>
    <property type="match status" value="1"/>
</dbReference>
<evidence type="ECO:0000259" key="2">
    <source>
        <dbReference type="Pfam" id="PF00905"/>
    </source>
</evidence>
<dbReference type="Pfam" id="PF00905">
    <property type="entry name" value="Transpeptidase"/>
    <property type="match status" value="1"/>
</dbReference>
<dbReference type="Proteomes" id="UP000446866">
    <property type="component" value="Unassembled WGS sequence"/>
</dbReference>
<dbReference type="SUPFAM" id="SSF56601">
    <property type="entry name" value="beta-lactamase/transpeptidase-like"/>
    <property type="match status" value="1"/>
</dbReference>
<dbReference type="InterPro" id="IPR001460">
    <property type="entry name" value="PCN-bd_Tpept"/>
</dbReference>
<dbReference type="InterPro" id="IPR012338">
    <property type="entry name" value="Beta-lactam/transpept-like"/>
</dbReference>
<accession>A0A845QLN8</accession>